<dbReference type="EMBL" id="CP159218">
    <property type="protein sequence ID" value="XCG63474.1"/>
    <property type="molecule type" value="Genomic_DNA"/>
</dbReference>
<sequence length="396" mass="43622">MTTPDDAWRPVSYEERHWEPASDVRDSASAHVTASGPYRASVPPLISAAEVRLDPLVAALATEATAELIRFDTEHGRADASIRPLLLRMECTASSAIERVTASARSVMLAEIDETQEPHARQIVSHVRADELALAAAGSFDEDLIVQVQRTLMATSRPDRRGRWRDQQVWLGGGSMGPQRAPFVPPHQSRVAELMADLVAFVQRADLPALAQIAIAHAQYETVHPFLEVNGRTGRALMQAMLRRADVTRTLTAPMSAGLLLDTAAYFDALRHYRAGRISPIVEVFAGAAQTAVASSRVLIDDLADIHRRWESRVTARQGSAARRLVPLLERQPVINSRFAVQHLRVTAPNAQLAIDRLVTDGVLAQIGSTRRNRTWAAVEVLDALDAFSERSRRER</sequence>
<dbReference type="Gene3D" id="1.10.3290.10">
    <property type="entry name" value="Fido-like domain"/>
    <property type="match status" value="1"/>
</dbReference>
<evidence type="ECO:0000259" key="3">
    <source>
        <dbReference type="PROSITE" id="PS51459"/>
    </source>
</evidence>
<dbReference type="InterPro" id="IPR036597">
    <property type="entry name" value="Fido-like_dom_sf"/>
</dbReference>
<organism evidence="4">
    <name type="scientific">Nakamurella sp. A5-74</name>
    <dbReference type="NCBI Taxonomy" id="3158264"/>
    <lineage>
        <taxon>Bacteria</taxon>
        <taxon>Bacillati</taxon>
        <taxon>Actinomycetota</taxon>
        <taxon>Actinomycetes</taxon>
        <taxon>Nakamurellales</taxon>
        <taxon>Nakamurellaceae</taxon>
        <taxon>Nakamurella</taxon>
    </lineage>
</organism>
<evidence type="ECO:0000256" key="1">
    <source>
        <dbReference type="PIRSR" id="PIRSR640198-1"/>
    </source>
</evidence>
<gene>
    <name evidence="4" type="ORF">ABLG96_20135</name>
</gene>
<accession>A0AAU8DMV5</accession>
<dbReference type="Pfam" id="PF02661">
    <property type="entry name" value="Fic"/>
    <property type="match status" value="1"/>
</dbReference>
<dbReference type="AlphaFoldDB" id="A0AAU8DMV5"/>
<dbReference type="InterPro" id="IPR003812">
    <property type="entry name" value="Fido"/>
</dbReference>
<dbReference type="PROSITE" id="PS51459">
    <property type="entry name" value="FIDO"/>
    <property type="match status" value="1"/>
</dbReference>
<dbReference type="PANTHER" id="PTHR13504">
    <property type="entry name" value="FIDO DOMAIN-CONTAINING PROTEIN DDB_G0283145"/>
    <property type="match status" value="1"/>
</dbReference>
<dbReference type="RefSeq" id="WP_353649089.1">
    <property type="nucleotide sequence ID" value="NZ_CP159218.1"/>
</dbReference>
<dbReference type="PANTHER" id="PTHR13504:SF38">
    <property type="entry name" value="FIDO DOMAIN-CONTAINING PROTEIN"/>
    <property type="match status" value="1"/>
</dbReference>
<protein>
    <submittedName>
        <fullName evidence="4">Fic family protein</fullName>
    </submittedName>
</protein>
<evidence type="ECO:0000256" key="2">
    <source>
        <dbReference type="SAM" id="MobiDB-lite"/>
    </source>
</evidence>
<reference evidence="4" key="1">
    <citation type="submission" date="2024-05" db="EMBL/GenBank/DDBJ databases">
        <authorList>
            <person name="Cai S.Y."/>
            <person name="Jin L.M."/>
            <person name="Li H.R."/>
        </authorList>
    </citation>
    <scope>NUCLEOTIDE SEQUENCE</scope>
    <source>
        <strain evidence="4">A5-74</strain>
    </source>
</reference>
<name>A0AAU8DMV5_9ACTN</name>
<evidence type="ECO:0000313" key="4">
    <source>
        <dbReference type="EMBL" id="XCG63474.1"/>
    </source>
</evidence>
<feature type="active site" evidence="1">
    <location>
        <position position="224"/>
    </location>
</feature>
<proteinExistence type="predicted"/>
<feature type="domain" description="Fido" evidence="3">
    <location>
        <begin position="140"/>
        <end position="287"/>
    </location>
</feature>
<feature type="compositionally biased region" description="Basic and acidic residues" evidence="2">
    <location>
        <begin position="1"/>
        <end position="28"/>
    </location>
</feature>
<dbReference type="SUPFAM" id="SSF140931">
    <property type="entry name" value="Fic-like"/>
    <property type="match status" value="1"/>
</dbReference>
<feature type="region of interest" description="Disordered" evidence="2">
    <location>
        <begin position="1"/>
        <end position="30"/>
    </location>
</feature>
<dbReference type="InterPro" id="IPR040198">
    <property type="entry name" value="Fido_containing"/>
</dbReference>